<reference evidence="10" key="1">
    <citation type="submission" date="2007-04" db="EMBL/GenBank/DDBJ databases">
        <title>Annotation of Pediculus humanus corporis strain USDA.</title>
        <authorList>
            <person name="Kirkness E."/>
            <person name="Hannick L."/>
            <person name="Hass B."/>
            <person name="Bruggner R."/>
            <person name="Lawson D."/>
            <person name="Bidwell S."/>
            <person name="Joardar V."/>
            <person name="Caler E."/>
            <person name="Walenz B."/>
            <person name="Inman J."/>
            <person name="Schobel S."/>
            <person name="Galinsky K."/>
            <person name="Amedeo P."/>
            <person name="Strausberg R."/>
        </authorList>
    </citation>
    <scope>NUCLEOTIDE SEQUENCE</scope>
    <source>
        <strain evidence="10">USDA</strain>
    </source>
</reference>
<dbReference type="Proteomes" id="UP000009046">
    <property type="component" value="Unassembled WGS sequence"/>
</dbReference>
<evidence type="ECO:0000259" key="8">
    <source>
        <dbReference type="Pfam" id="PF07393"/>
    </source>
</evidence>
<accession>E0VIG2</accession>
<evidence type="ECO:0000313" key="11">
    <source>
        <dbReference type="EnsemblMetazoa" id="PHUM227260-PA"/>
    </source>
</evidence>
<evidence type="ECO:0000259" key="9">
    <source>
        <dbReference type="Pfam" id="PF20667"/>
    </source>
</evidence>
<keyword evidence="4" id="KW-0268">Exocytosis</keyword>
<dbReference type="GeneID" id="8238655"/>
<dbReference type="RefSeq" id="XP_002425906.1">
    <property type="nucleotide sequence ID" value="XM_002425861.1"/>
</dbReference>
<gene>
    <name evidence="11" type="primary">8238655</name>
    <name evidence="10" type="ORF">Phum_PHUM227260</name>
</gene>
<reference evidence="10" key="2">
    <citation type="submission" date="2007-04" db="EMBL/GenBank/DDBJ databases">
        <title>The genome of the human body louse.</title>
        <authorList>
            <consortium name="The Human Body Louse Genome Consortium"/>
            <person name="Kirkness E."/>
            <person name="Walenz B."/>
            <person name="Hass B."/>
            <person name="Bruggner R."/>
            <person name="Strausberg R."/>
        </authorList>
    </citation>
    <scope>NUCLEOTIDE SEQUENCE</scope>
    <source>
        <strain evidence="10">USDA</strain>
    </source>
</reference>
<evidence type="ECO:0000256" key="1">
    <source>
        <dbReference type="ARBA" id="ARBA00006572"/>
    </source>
</evidence>
<proteinExistence type="inferred from homology"/>
<dbReference type="eggNOG" id="KOG3745">
    <property type="taxonomic scope" value="Eukaryota"/>
</dbReference>
<feature type="domain" description="Exocyst complex component Sec10 N-terminal" evidence="9">
    <location>
        <begin position="57"/>
        <end position="164"/>
    </location>
</feature>
<reference evidence="11" key="3">
    <citation type="submission" date="2021-02" db="UniProtKB">
        <authorList>
            <consortium name="EnsemblMetazoa"/>
        </authorList>
    </citation>
    <scope>IDENTIFICATION</scope>
    <source>
        <strain evidence="11">USDA</strain>
    </source>
</reference>
<evidence type="ECO:0000256" key="5">
    <source>
        <dbReference type="ARBA" id="ARBA00023054"/>
    </source>
</evidence>
<protein>
    <recommendedName>
        <fullName evidence="2">Exocyst complex component 5</fullName>
    </recommendedName>
    <alternativeName>
        <fullName evidence="6">Exocyst complex component Sec10</fullName>
    </alternativeName>
</protein>
<feature type="domain" description="Exocyst complex component Sec10-like alpha-helical bundle" evidence="8">
    <location>
        <begin position="174"/>
        <end position="723"/>
    </location>
</feature>
<dbReference type="EMBL" id="AAZO01002645">
    <property type="status" value="NOT_ANNOTATED_CDS"/>
    <property type="molecule type" value="Genomic_DNA"/>
</dbReference>
<dbReference type="GO" id="GO:0000145">
    <property type="term" value="C:exocyst"/>
    <property type="evidence" value="ECO:0007669"/>
    <property type="project" value="TreeGrafter"/>
</dbReference>
<evidence type="ECO:0000256" key="3">
    <source>
        <dbReference type="ARBA" id="ARBA00022448"/>
    </source>
</evidence>
<dbReference type="VEuPathDB" id="VectorBase:PHUM227260"/>
<sequence length="729" mass="84151">MIILKVKHLSLKMLMQFLNEIEKEPFDPDEFVETLAWKTLSLDANGSDLNTFDPVLLQETFTKAIRELETLQEKQKKKCEKLEAKFREEEANDLERVEHLQERNKVAIDLFRKLDEQINFVATKVIHLGEQLESVNIPRSRAVEAQKLMHCFEDFHISSAVLDNVFLERSKIDEAADIIQKLYSIALELPEEKFGETKRKISAKYDEIERNLIEEFTKAHRAQDLGRMKEIANCMVHFKGYGQCVDSFIEYSQMKAFSGNTVFQEVIPLCEKNYKIIKEVFNNPEQVMAKFALNIYHLKLQTYISSKLADKTDTEKYLKNLYDLYTNTLKLSEEMAKFEMGNDISYLNKLTKGVFHKHLDFYMSMEAKCLEDKCNVILRRYYESKNHQKKVIQTGGFQDFRRDLQAAIIARTNINIAQIEDYGGETFVSEEVAIALLQESKTSFQRCQLLSQPVDLPGNALQITNILLKNLITGHIDYALELGLQTIPIPETKNFPQIYFFDIVRRTNAIIVLLEKLFNDSVLPLVEGTPKHNDALLKKKSMLELVEMKLDIGLDRSINAIIGWVKIYLQNEQKKTDFKPETDNLDTLSSPACLNVVQYISNVSQKIKESLDDKNSESVLTELGTRFHRVVYEHLQQYQFNTAGAMCAICDVNEYRKCVKEFKIPLVNTLFETLHALCNLLLVKPENLKQVCNGDQLVALERSILLNFIQLRSDYKSQKISNSVKGLSS</sequence>
<dbReference type="STRING" id="121224.E0VIG2"/>
<evidence type="ECO:0000313" key="10">
    <source>
        <dbReference type="EMBL" id="EEB13168.1"/>
    </source>
</evidence>
<dbReference type="PANTHER" id="PTHR12100">
    <property type="entry name" value="SEC10"/>
    <property type="match status" value="1"/>
</dbReference>
<dbReference type="AlphaFoldDB" id="E0VIG2"/>
<dbReference type="PANTHER" id="PTHR12100:SF0">
    <property type="entry name" value="EXOCYST COMPLEX COMPONENT 5"/>
    <property type="match status" value="1"/>
</dbReference>
<keyword evidence="5 7" id="KW-0175">Coiled coil</keyword>
<comment type="similarity">
    <text evidence="1">Belongs to the SEC10 family.</text>
</comment>
<feature type="coiled-coil region" evidence="7">
    <location>
        <begin position="65"/>
        <end position="92"/>
    </location>
</feature>
<name>E0VIG2_PEDHC</name>
<dbReference type="InterPro" id="IPR048627">
    <property type="entry name" value="Sec10_HB"/>
</dbReference>
<evidence type="ECO:0000256" key="2">
    <source>
        <dbReference type="ARBA" id="ARBA00017524"/>
    </source>
</evidence>
<dbReference type="GO" id="GO:0006893">
    <property type="term" value="P:Golgi to plasma membrane transport"/>
    <property type="evidence" value="ECO:0007669"/>
    <property type="project" value="TreeGrafter"/>
</dbReference>
<dbReference type="InterPro" id="IPR009976">
    <property type="entry name" value="Sec10-like"/>
</dbReference>
<organism>
    <name type="scientific">Pediculus humanus subsp. corporis</name>
    <name type="common">Body louse</name>
    <dbReference type="NCBI Taxonomy" id="121224"/>
    <lineage>
        <taxon>Eukaryota</taxon>
        <taxon>Metazoa</taxon>
        <taxon>Ecdysozoa</taxon>
        <taxon>Arthropoda</taxon>
        <taxon>Hexapoda</taxon>
        <taxon>Insecta</taxon>
        <taxon>Pterygota</taxon>
        <taxon>Neoptera</taxon>
        <taxon>Paraneoptera</taxon>
        <taxon>Psocodea</taxon>
        <taxon>Troctomorpha</taxon>
        <taxon>Phthiraptera</taxon>
        <taxon>Anoplura</taxon>
        <taxon>Pediculidae</taxon>
        <taxon>Pediculus</taxon>
    </lineage>
</organism>
<dbReference type="GO" id="GO:0006887">
    <property type="term" value="P:exocytosis"/>
    <property type="evidence" value="ECO:0007669"/>
    <property type="project" value="UniProtKB-KW"/>
</dbReference>
<dbReference type="InterPro" id="IPR048625">
    <property type="entry name" value="Sec10_N"/>
</dbReference>
<dbReference type="HOGENOM" id="CLU_020771_1_0_1"/>
<dbReference type="InParanoid" id="E0VIG2"/>
<keyword evidence="12" id="KW-1185">Reference proteome</keyword>
<dbReference type="Pfam" id="PF07393">
    <property type="entry name" value="Sec10_HB"/>
    <property type="match status" value="1"/>
</dbReference>
<dbReference type="CTD" id="8238655"/>
<evidence type="ECO:0000313" key="12">
    <source>
        <dbReference type="Proteomes" id="UP000009046"/>
    </source>
</evidence>
<dbReference type="Pfam" id="PF20667">
    <property type="entry name" value="Sec10_N"/>
    <property type="match status" value="1"/>
</dbReference>
<dbReference type="KEGG" id="phu:Phum_PHUM227260"/>
<dbReference type="EnsemblMetazoa" id="PHUM227260-RA">
    <property type="protein sequence ID" value="PHUM227260-PA"/>
    <property type="gene ID" value="PHUM227260"/>
</dbReference>
<evidence type="ECO:0000256" key="7">
    <source>
        <dbReference type="SAM" id="Coils"/>
    </source>
</evidence>
<evidence type="ECO:0000256" key="6">
    <source>
        <dbReference type="ARBA" id="ARBA00031471"/>
    </source>
</evidence>
<evidence type="ECO:0000256" key="4">
    <source>
        <dbReference type="ARBA" id="ARBA00022483"/>
    </source>
</evidence>
<keyword evidence="3" id="KW-0813">Transport</keyword>
<dbReference type="OMA" id="PLCKHHY"/>
<dbReference type="FunCoup" id="E0VIG2">
    <property type="interactions" value="1793"/>
</dbReference>
<dbReference type="OrthoDB" id="125856at2759"/>
<dbReference type="EMBL" id="DS235199">
    <property type="protein sequence ID" value="EEB13168.1"/>
    <property type="molecule type" value="Genomic_DNA"/>
</dbReference>